<keyword evidence="3" id="KW-1185">Reference proteome</keyword>
<dbReference type="Proteomes" id="UP000027238">
    <property type="component" value="Unassembled WGS sequence"/>
</dbReference>
<dbReference type="AlphaFoldDB" id="A0A066X816"/>
<dbReference type="OrthoDB" id="2593732at2759"/>
<feature type="compositionally biased region" description="Gly residues" evidence="1">
    <location>
        <begin position="1"/>
        <end position="21"/>
    </location>
</feature>
<sequence length="595" mass="68459">MQSRGSRGGGNGLEGLMGGNHGRMRDSECAPTSLCRQEVHRWLESGRELRAARKNRSILLARRTSSIQQQQQQQYQQGTPTHGQHFPSIDANGVHEQHWHSDTRHLVTISTERRLMKASQTIASWRKSAKDGLLRFRLQAVMQGLEDIIDILNDKTFDQRILDRIVSSIKSLGIIGNCDCDKPDSSLLKSLQLWLWSRRASGPLNLVSRIERINYGINQTILEAVQYIRSLDPEMRTDSRLTPTRTSRLTPNDLFISEHQERICASFDQWHKGLNGLMDDSSNDTRQLLSKCDIDMRYRMAKICISACHYRDESVYDWFKDLFKEVVTFAKTILDSCPEALEPTNSKFDFYESSYLSLLEFVIFKCRWLDIRYEAWLTLKTLAEREVKPADLHGVQIKEVTLDDARLFSLPPEELRVKNYTIDAQFAVLATAQIFDREGLKIPYIQRLMLRCASCDLEQLAMWVEGTTFSPSETRFIIPSTETRIPTTPINPADSRPPSNLSTSTSSRPPNFVNGRSKYSVESCDFVRTMTLNVRQQKRDSVVKELLDTHPERAITYSWVTKERKEQCQTLAKSKQTQLDNAMHLRNRRAWDDAG</sequence>
<evidence type="ECO:0000313" key="2">
    <source>
        <dbReference type="EMBL" id="KDN61891.1"/>
    </source>
</evidence>
<gene>
    <name evidence="2" type="ORF">CSUB01_03184</name>
</gene>
<organism evidence="2 3">
    <name type="scientific">Colletotrichum sublineola</name>
    <name type="common">Sorghum anthracnose fungus</name>
    <dbReference type="NCBI Taxonomy" id="1173701"/>
    <lineage>
        <taxon>Eukaryota</taxon>
        <taxon>Fungi</taxon>
        <taxon>Dikarya</taxon>
        <taxon>Ascomycota</taxon>
        <taxon>Pezizomycotina</taxon>
        <taxon>Sordariomycetes</taxon>
        <taxon>Hypocreomycetidae</taxon>
        <taxon>Glomerellales</taxon>
        <taxon>Glomerellaceae</taxon>
        <taxon>Colletotrichum</taxon>
        <taxon>Colletotrichum graminicola species complex</taxon>
    </lineage>
</organism>
<feature type="region of interest" description="Disordered" evidence="1">
    <location>
        <begin position="64"/>
        <end position="90"/>
    </location>
</feature>
<evidence type="ECO:0000313" key="3">
    <source>
        <dbReference type="Proteomes" id="UP000027238"/>
    </source>
</evidence>
<feature type="compositionally biased region" description="Low complexity" evidence="1">
    <location>
        <begin position="68"/>
        <end position="77"/>
    </location>
</feature>
<comment type="caution">
    <text evidence="2">The sequence shown here is derived from an EMBL/GenBank/DDBJ whole genome shotgun (WGS) entry which is preliminary data.</text>
</comment>
<feature type="compositionally biased region" description="Polar residues" evidence="1">
    <location>
        <begin position="497"/>
        <end position="509"/>
    </location>
</feature>
<accession>A0A066X816</accession>
<dbReference type="HOGENOM" id="CLU_458552_0_0_1"/>
<dbReference type="eggNOG" id="ENOG502SJUF">
    <property type="taxonomic scope" value="Eukaryota"/>
</dbReference>
<name>A0A066X816_COLSU</name>
<feature type="compositionally biased region" description="Polar residues" evidence="1">
    <location>
        <begin position="480"/>
        <end position="490"/>
    </location>
</feature>
<dbReference type="STRING" id="1173701.A0A066X816"/>
<evidence type="ECO:0000256" key="1">
    <source>
        <dbReference type="SAM" id="MobiDB-lite"/>
    </source>
</evidence>
<reference evidence="3" key="1">
    <citation type="journal article" date="2014" name="Genome Announc.">
        <title>Draft genome sequence of Colletotrichum sublineola, a destructive pathogen of cultivated sorghum.</title>
        <authorList>
            <person name="Baroncelli R."/>
            <person name="Sanz-Martin J.M."/>
            <person name="Rech G.E."/>
            <person name="Sukno S.A."/>
            <person name="Thon M.R."/>
        </authorList>
    </citation>
    <scope>NUCLEOTIDE SEQUENCE [LARGE SCALE GENOMIC DNA]</scope>
    <source>
        <strain evidence="3">TX430BB</strain>
    </source>
</reference>
<dbReference type="EMBL" id="JMSE01001379">
    <property type="protein sequence ID" value="KDN61891.1"/>
    <property type="molecule type" value="Genomic_DNA"/>
</dbReference>
<feature type="region of interest" description="Disordered" evidence="1">
    <location>
        <begin position="480"/>
        <end position="514"/>
    </location>
</feature>
<protein>
    <submittedName>
        <fullName evidence="2">Uncharacterized protein</fullName>
    </submittedName>
</protein>
<feature type="region of interest" description="Disordered" evidence="1">
    <location>
        <begin position="1"/>
        <end position="31"/>
    </location>
</feature>
<proteinExistence type="predicted"/>